<dbReference type="AlphaFoldDB" id="A0A4V1D8Y1"/>
<name>A0A4V1D8Y1_9ALTE</name>
<organism evidence="2 3">
    <name type="scientific">Hydrocarboniclastica marina</name>
    <dbReference type="NCBI Taxonomy" id="2259620"/>
    <lineage>
        <taxon>Bacteria</taxon>
        <taxon>Pseudomonadati</taxon>
        <taxon>Pseudomonadota</taxon>
        <taxon>Gammaproteobacteria</taxon>
        <taxon>Alteromonadales</taxon>
        <taxon>Alteromonadaceae</taxon>
        <taxon>Hydrocarboniclastica</taxon>
    </lineage>
</organism>
<proteinExistence type="predicted"/>
<dbReference type="EMBL" id="CP031093">
    <property type="protein sequence ID" value="QCF26770.1"/>
    <property type="molecule type" value="Genomic_DNA"/>
</dbReference>
<dbReference type="PANTHER" id="PTHR43317:SF1">
    <property type="entry name" value="THERMOSPERMINE SYNTHASE ACAULIS5"/>
    <property type="match status" value="1"/>
</dbReference>
<dbReference type="CDD" id="cd02440">
    <property type="entry name" value="AdoMet_MTases"/>
    <property type="match status" value="1"/>
</dbReference>
<dbReference type="GO" id="GO:0006596">
    <property type="term" value="P:polyamine biosynthetic process"/>
    <property type="evidence" value="ECO:0007669"/>
    <property type="project" value="UniProtKB-KW"/>
</dbReference>
<dbReference type="KEGG" id="hmi:soil367_12965"/>
<protein>
    <submittedName>
        <fullName evidence="2">Spermidine synthase</fullName>
    </submittedName>
</protein>
<dbReference type="Pfam" id="PF01564">
    <property type="entry name" value="Spermine_synth"/>
    <property type="match status" value="1"/>
</dbReference>
<keyword evidence="1" id="KW-0620">Polyamine biosynthesis</keyword>
<gene>
    <name evidence="2" type="ORF">soil367_12965</name>
</gene>
<sequence>METKTRMRWPLSGEVIYRTEDALGDILVIDKGKHRVLSFGSIFEQSKIDPARPYLPVHEYNRAMLLPLAFARPQHATVLGLGGGSLVNALYHLLPEATVSVVELRSEVVDVARRFFGLATSPRISITIEDVRRALPRLPEGATDLILTDLYDAQRMSPVQTQRRFIDQCARALSTEGWLAINYHELPPENGPLFMHLRALFAVVLLFKSKTGNYVLYACKECFDPMGSDDPRLSELEEKLPLGWRRLMGRVMRVV</sequence>
<dbReference type="SUPFAM" id="SSF53335">
    <property type="entry name" value="S-adenosyl-L-methionine-dependent methyltransferases"/>
    <property type="match status" value="1"/>
</dbReference>
<dbReference type="PANTHER" id="PTHR43317">
    <property type="entry name" value="THERMOSPERMINE SYNTHASE ACAULIS5"/>
    <property type="match status" value="1"/>
</dbReference>
<dbReference type="InterPro" id="IPR029063">
    <property type="entry name" value="SAM-dependent_MTases_sf"/>
</dbReference>
<accession>A0A4V1D8Y1</accession>
<dbReference type="OrthoDB" id="9761985at2"/>
<evidence type="ECO:0000313" key="2">
    <source>
        <dbReference type="EMBL" id="QCF26770.1"/>
    </source>
</evidence>
<evidence type="ECO:0000256" key="1">
    <source>
        <dbReference type="ARBA" id="ARBA00023115"/>
    </source>
</evidence>
<keyword evidence="3" id="KW-1185">Reference proteome</keyword>
<reference evidence="2 3" key="1">
    <citation type="submission" date="2018-07" db="EMBL/GenBank/DDBJ databases">
        <title>Marsedoiliclastica nanhaica gen. nov. sp. nov., a novel marine hydrocarbonoclastic bacterium isolated from an in-situ enriched hydrocarbon-degrading consortium in deep-sea sediment.</title>
        <authorList>
            <person name="Dong C."/>
            <person name="Ma T."/>
            <person name="Liu R."/>
            <person name="Shao Z."/>
        </authorList>
    </citation>
    <scope>NUCLEOTIDE SEQUENCE [LARGE SCALE GENOMIC DNA]</scope>
    <source>
        <strain evidence="3">soil36-7</strain>
    </source>
</reference>
<dbReference type="Gene3D" id="3.40.50.150">
    <property type="entry name" value="Vaccinia Virus protein VP39"/>
    <property type="match status" value="1"/>
</dbReference>
<dbReference type="Proteomes" id="UP000298049">
    <property type="component" value="Chromosome"/>
</dbReference>
<evidence type="ECO:0000313" key="3">
    <source>
        <dbReference type="Proteomes" id="UP000298049"/>
    </source>
</evidence>